<accession>A0ABX3AZU7</accession>
<dbReference type="EMBL" id="AJYJ02000014">
    <property type="protein sequence ID" value="OEF22465.1"/>
    <property type="molecule type" value="Genomic_DNA"/>
</dbReference>
<dbReference type="Pfam" id="PF01370">
    <property type="entry name" value="Epimerase"/>
    <property type="match status" value="1"/>
</dbReference>
<keyword evidence="3" id="KW-1185">Reference proteome</keyword>
<dbReference type="RefSeq" id="WP_017021920.1">
    <property type="nucleotide sequence ID" value="NZ_AJYJ02000014.1"/>
</dbReference>
<dbReference type="InterPro" id="IPR036291">
    <property type="entry name" value="NAD(P)-bd_dom_sf"/>
</dbReference>
<name>A0ABX3AZU7_ALILO</name>
<evidence type="ECO:0000313" key="3">
    <source>
        <dbReference type="Proteomes" id="UP000095059"/>
    </source>
</evidence>
<sequence>MNHFSSAFITGAGGFIGRHLVERLLKNNVTITALMMEGEAIPSLWNNKVNIVTGDVRHLLRMKNNLQPCDVIFHLAAVVGDWGAQQDHIDVTVNGTEQAIELALLWQSHFIVTTSVCAYASQLAKGKLDEQSLLGTPSSPYEFCKQEQERVTKNGVKKGLKASIIRPANVFGVGSGPWVNTLLDMMRNNKPCMIGSGEWDAGLVHVNNLISILIAVANSTHTNGDIYLAADGFGVTWKEYMTRLSLVADVPPPKNIPLPLARILAPTLEFIGHITQQKTRPLITRQSFRLMGGANEFSIKKAQKELDYSPFITFDQAMNELKAHFSKQK</sequence>
<dbReference type="Gene3D" id="3.40.50.720">
    <property type="entry name" value="NAD(P)-binding Rossmann-like Domain"/>
    <property type="match status" value="1"/>
</dbReference>
<comment type="caution">
    <text evidence="2">The sequence shown here is derived from an EMBL/GenBank/DDBJ whole genome shotgun (WGS) entry which is preliminary data.</text>
</comment>
<dbReference type="Proteomes" id="UP000095059">
    <property type="component" value="Unassembled WGS sequence"/>
</dbReference>
<proteinExistence type="predicted"/>
<gene>
    <name evidence="2" type="ORF">A1Q5_15405</name>
</gene>
<dbReference type="SUPFAM" id="SSF51735">
    <property type="entry name" value="NAD(P)-binding Rossmann-fold domains"/>
    <property type="match status" value="1"/>
</dbReference>
<dbReference type="PANTHER" id="PTHR48079">
    <property type="entry name" value="PROTEIN YEEZ"/>
    <property type="match status" value="1"/>
</dbReference>
<dbReference type="InterPro" id="IPR001509">
    <property type="entry name" value="Epimerase_deHydtase"/>
</dbReference>
<dbReference type="PANTHER" id="PTHR48079:SF6">
    <property type="entry name" value="NAD(P)-BINDING DOMAIN-CONTAINING PROTEIN-RELATED"/>
    <property type="match status" value="1"/>
</dbReference>
<reference evidence="2 3" key="1">
    <citation type="journal article" date="2012" name="Science">
        <title>Ecological populations of bacteria act as socially cohesive units of antibiotic production and resistance.</title>
        <authorList>
            <person name="Cordero O.X."/>
            <person name="Wildschutte H."/>
            <person name="Kirkup B."/>
            <person name="Proehl S."/>
            <person name="Ngo L."/>
            <person name="Hussain F."/>
            <person name="Le Roux F."/>
            <person name="Mincer T."/>
            <person name="Polz M.F."/>
        </authorList>
    </citation>
    <scope>NUCLEOTIDE SEQUENCE [LARGE SCALE GENOMIC DNA]</scope>
    <source>
        <strain evidence="2 3">5S-186</strain>
    </source>
</reference>
<dbReference type="InterPro" id="IPR051783">
    <property type="entry name" value="NAD(P)-dependent_oxidoreduct"/>
</dbReference>
<evidence type="ECO:0000259" key="1">
    <source>
        <dbReference type="Pfam" id="PF01370"/>
    </source>
</evidence>
<organism evidence="2 3">
    <name type="scientific">Aliivibrio logei 5S-186</name>
    <dbReference type="NCBI Taxonomy" id="626086"/>
    <lineage>
        <taxon>Bacteria</taxon>
        <taxon>Pseudomonadati</taxon>
        <taxon>Pseudomonadota</taxon>
        <taxon>Gammaproteobacteria</taxon>
        <taxon>Vibrionales</taxon>
        <taxon>Vibrionaceae</taxon>
        <taxon>Aliivibrio</taxon>
    </lineage>
</organism>
<evidence type="ECO:0000313" key="2">
    <source>
        <dbReference type="EMBL" id="OEF22465.1"/>
    </source>
</evidence>
<protein>
    <submittedName>
        <fullName evidence="2">NAD-dependent dehydratase</fullName>
    </submittedName>
</protein>
<feature type="domain" description="NAD-dependent epimerase/dehydratase" evidence="1">
    <location>
        <begin position="8"/>
        <end position="227"/>
    </location>
</feature>